<evidence type="ECO:0000313" key="5">
    <source>
        <dbReference type="EMBL" id="MDK4307546.1"/>
    </source>
</evidence>
<keyword evidence="3" id="KW-0732">Signal</keyword>
<feature type="compositionally biased region" description="Basic and acidic residues" evidence="2">
    <location>
        <begin position="76"/>
        <end position="87"/>
    </location>
</feature>
<dbReference type="PANTHER" id="PTHR11022:SF41">
    <property type="entry name" value="PEPTIDOGLYCAN-RECOGNITION PROTEIN LC-RELATED"/>
    <property type="match status" value="1"/>
</dbReference>
<feature type="region of interest" description="Disordered" evidence="2">
    <location>
        <begin position="73"/>
        <end position="100"/>
    </location>
</feature>
<dbReference type="InterPro" id="IPR006619">
    <property type="entry name" value="PGRP_domain_met/bac"/>
</dbReference>
<evidence type="ECO:0000259" key="4">
    <source>
        <dbReference type="SMART" id="SM00701"/>
    </source>
</evidence>
<proteinExistence type="inferred from homology"/>
<feature type="region of interest" description="Disordered" evidence="2">
    <location>
        <begin position="181"/>
        <end position="212"/>
    </location>
</feature>
<feature type="compositionally biased region" description="Low complexity" evidence="2">
    <location>
        <begin position="492"/>
        <end position="507"/>
    </location>
</feature>
<dbReference type="EMBL" id="JASNVH010000012">
    <property type="protein sequence ID" value="MDK4307546.1"/>
    <property type="molecule type" value="Genomic_DNA"/>
</dbReference>
<feature type="domain" description="Peptidoglycan recognition protein family" evidence="4">
    <location>
        <begin position="284"/>
        <end position="432"/>
    </location>
</feature>
<dbReference type="GO" id="GO:0009253">
    <property type="term" value="P:peptidoglycan catabolic process"/>
    <property type="evidence" value="ECO:0007669"/>
    <property type="project" value="InterPro"/>
</dbReference>
<dbReference type="EC" id="3.5.1.28" evidence="5"/>
<feature type="chain" id="PRO_5042980808" evidence="3">
    <location>
        <begin position="29"/>
        <end position="707"/>
    </location>
</feature>
<dbReference type="InterPro" id="IPR036505">
    <property type="entry name" value="Amidase/PGRP_sf"/>
</dbReference>
<comment type="similarity">
    <text evidence="1">Belongs to the N-acetylmuramoyl-L-alanine amidase 2 family.</text>
</comment>
<feature type="compositionally biased region" description="Basic and acidic residues" evidence="2">
    <location>
        <begin position="181"/>
        <end position="210"/>
    </location>
</feature>
<dbReference type="Gene3D" id="3.40.80.10">
    <property type="entry name" value="Peptidoglycan recognition protein-like"/>
    <property type="match status" value="1"/>
</dbReference>
<dbReference type="SMART" id="SM00701">
    <property type="entry name" value="PGRP"/>
    <property type="match status" value="1"/>
</dbReference>
<feature type="signal peptide" evidence="3">
    <location>
        <begin position="1"/>
        <end position="28"/>
    </location>
</feature>
<organism evidence="5 6">
    <name type="scientific">Corynebacterium pseudodiphtheriticum</name>
    <dbReference type="NCBI Taxonomy" id="37637"/>
    <lineage>
        <taxon>Bacteria</taxon>
        <taxon>Bacillati</taxon>
        <taxon>Actinomycetota</taxon>
        <taxon>Actinomycetes</taxon>
        <taxon>Mycobacteriales</taxon>
        <taxon>Corynebacteriaceae</taxon>
        <taxon>Corynebacterium</taxon>
    </lineage>
</organism>
<evidence type="ECO:0000256" key="3">
    <source>
        <dbReference type="SAM" id="SignalP"/>
    </source>
</evidence>
<dbReference type="GO" id="GO:0008270">
    <property type="term" value="F:zinc ion binding"/>
    <property type="evidence" value="ECO:0007669"/>
    <property type="project" value="InterPro"/>
</dbReference>
<dbReference type="Proteomes" id="UP001224412">
    <property type="component" value="Unassembled WGS sequence"/>
</dbReference>
<name>A0AAP4BQP5_9CORY</name>
<dbReference type="AlphaFoldDB" id="A0AAP4BQP5"/>
<dbReference type="PANTHER" id="PTHR11022">
    <property type="entry name" value="PEPTIDOGLYCAN RECOGNITION PROTEIN"/>
    <property type="match status" value="1"/>
</dbReference>
<dbReference type="InterPro" id="IPR015510">
    <property type="entry name" value="PGRP"/>
</dbReference>
<accession>A0AAP4BQP5</accession>
<dbReference type="InterPro" id="IPR002502">
    <property type="entry name" value="Amidase_domain"/>
</dbReference>
<sequence length="707" mass="74289">MRMRRRLSPSRPRWLTPTIALTSTSALVAAAAFGGNHVLNTQSAGEQPIEATLKTTSFSSGTTTVVDDPAIATQGAHDHGHGHDHGHQHGSPAEGESRAVQEFTQEEEFDSFALTWKGNRDVLAFFRAQAADGSWGPWLETHPLPNPDEATQQGTELIYVAPTNKVQVSLAGVDLYGAEAHDNHSAHDGHADHDDHSVHDDHADSDDHAPELAPQIRTPKAGLETSEGIIQPVTDSVDLTHTDNAVGVAPLPKAEELNAVFVNGQEGATPAGIQPTANLAVGLPSVVTRQAWGANESFRGNCGPTGMDYKAMTLHHTAGINNYTRESAAAQVRGAYQYHTQSLGWCDIGYHALVDKFGTIYEGRRDGLNAGVLGAHAGGYNTGTFGIALIGNHQIAPVPQPTIDSVGHIAGWRAAQSGFDPSGTVSLTSEGSQYARYPAGDTRTFNRFHGHRDVVNTECPGDEAVKQWASIRAATNQAYSRVSSMIAGNPGGTPSQPGNQPQGNQPQSTPPQRPSSPNGNGGQDLAQLAATAIGVIAPIVMTLLKNSQTSSLPGDANNLAQLQVLPGLNLGDIPGLVGRVVKLSGDSNIEQTWARINALLGPVLGTPITGIGTAGANTGLGADVDFAVFDNGVIVDSEETGTQALWGEIARAWANGAVNTLGLPTSTPENYDGTTPIRVKFQHGSITYDPNTGQIDIAEESADSHNH</sequence>
<evidence type="ECO:0000313" key="6">
    <source>
        <dbReference type="Proteomes" id="UP001224412"/>
    </source>
</evidence>
<dbReference type="SUPFAM" id="SSF55846">
    <property type="entry name" value="N-acetylmuramoyl-L-alanine amidase-like"/>
    <property type="match status" value="1"/>
</dbReference>
<gene>
    <name evidence="5" type="ORF">QPX42_08340</name>
</gene>
<comment type="caution">
    <text evidence="5">The sequence shown here is derived from an EMBL/GenBank/DDBJ whole genome shotgun (WGS) entry which is preliminary data.</text>
</comment>
<feature type="region of interest" description="Disordered" evidence="2">
    <location>
        <begin position="484"/>
        <end position="524"/>
    </location>
</feature>
<keyword evidence="5" id="KW-0378">Hydrolase</keyword>
<dbReference type="Pfam" id="PF01510">
    <property type="entry name" value="Amidase_2"/>
    <property type="match status" value="1"/>
</dbReference>
<dbReference type="GO" id="GO:0008745">
    <property type="term" value="F:N-acetylmuramoyl-L-alanine amidase activity"/>
    <property type="evidence" value="ECO:0007669"/>
    <property type="project" value="UniProtKB-EC"/>
</dbReference>
<dbReference type="RefSeq" id="WP_284588758.1">
    <property type="nucleotide sequence ID" value="NZ_JASNUC010000002.1"/>
</dbReference>
<evidence type="ECO:0000256" key="1">
    <source>
        <dbReference type="ARBA" id="ARBA00007553"/>
    </source>
</evidence>
<dbReference type="CDD" id="cd06583">
    <property type="entry name" value="PGRP"/>
    <property type="match status" value="1"/>
</dbReference>
<reference evidence="5" key="1">
    <citation type="submission" date="2023-05" db="EMBL/GenBank/DDBJ databases">
        <title>Metabolic capabilities are highly conserved among human nasal-associated Corynebacterium species in pangenomic analyses.</title>
        <authorList>
            <person name="Tran T.H."/>
            <person name="Roberts A.Q."/>
            <person name="Escapa I.F."/>
            <person name="Gao W."/>
            <person name="Conlan S."/>
            <person name="Kong H."/>
            <person name="Segre J.A."/>
            <person name="Kelly M.S."/>
            <person name="Lemon K.P."/>
        </authorList>
    </citation>
    <scope>NUCLEOTIDE SEQUENCE</scope>
    <source>
        <strain evidence="5">KPL2773</strain>
    </source>
</reference>
<protein>
    <submittedName>
        <fullName evidence="5">N-acetylmuramoyl-L-alanine amidase</fullName>
        <ecNumber evidence="5">3.5.1.28</ecNumber>
    </submittedName>
</protein>
<evidence type="ECO:0000256" key="2">
    <source>
        <dbReference type="SAM" id="MobiDB-lite"/>
    </source>
</evidence>